<dbReference type="SUPFAM" id="SSF111369">
    <property type="entry name" value="HlyD-like secretion proteins"/>
    <property type="match status" value="1"/>
</dbReference>
<dbReference type="Proteomes" id="UP000078272">
    <property type="component" value="Unassembled WGS sequence"/>
</dbReference>
<dbReference type="Pfam" id="PF25967">
    <property type="entry name" value="RND-MFP_C"/>
    <property type="match status" value="1"/>
</dbReference>
<dbReference type="InterPro" id="IPR058626">
    <property type="entry name" value="MdtA-like_b-barrel"/>
</dbReference>
<dbReference type="NCBIfam" id="TIGR01730">
    <property type="entry name" value="RND_mfp"/>
    <property type="match status" value="1"/>
</dbReference>
<comment type="similarity">
    <text evidence="2">Belongs to the membrane fusion protein (MFP) (TC 8.A.1) family.</text>
</comment>
<keyword evidence="3" id="KW-0813">Transport</keyword>
<feature type="domain" description="Multidrug resistance protein MdtA-like C-terminal permuted SH3" evidence="7">
    <location>
        <begin position="231"/>
        <end position="287"/>
    </location>
</feature>
<accession>A0A175RBW2</accession>
<comment type="caution">
    <text evidence="8">The sequence shown here is derived from an EMBL/GenBank/DDBJ whole genome shotgun (WGS) entry which is preliminary data.</text>
</comment>
<evidence type="ECO:0000259" key="6">
    <source>
        <dbReference type="Pfam" id="PF25944"/>
    </source>
</evidence>
<proteinExistence type="inferred from homology"/>
<gene>
    <name evidence="8" type="ORF">NS226_08630</name>
</gene>
<dbReference type="PATRIC" id="fig|401562.3.peg.1100"/>
<protein>
    <submittedName>
        <fullName evidence="8">Uncharacterized protein</fullName>
    </submittedName>
</protein>
<dbReference type="PANTHER" id="PTHR30469">
    <property type="entry name" value="MULTIDRUG RESISTANCE PROTEIN MDTA"/>
    <property type="match status" value="1"/>
</dbReference>
<evidence type="ECO:0000256" key="4">
    <source>
        <dbReference type="SAM" id="MobiDB-lite"/>
    </source>
</evidence>
<dbReference type="InterPro" id="IPR006143">
    <property type="entry name" value="RND_pump_MFP"/>
</dbReference>
<evidence type="ECO:0000313" key="9">
    <source>
        <dbReference type="Proteomes" id="UP000078272"/>
    </source>
</evidence>
<evidence type="ECO:0000256" key="2">
    <source>
        <dbReference type="ARBA" id="ARBA00009477"/>
    </source>
</evidence>
<evidence type="ECO:0000313" key="8">
    <source>
        <dbReference type="EMBL" id="KTQ96152.1"/>
    </source>
</evidence>
<feature type="domain" description="Multidrug resistance protein MdtA-like beta-barrel" evidence="6">
    <location>
        <begin position="142"/>
        <end position="224"/>
    </location>
</feature>
<feature type="domain" description="Multidrug resistance protein MdtA-like barrel-sandwich hybrid" evidence="5">
    <location>
        <begin position="2"/>
        <end position="135"/>
    </location>
</feature>
<dbReference type="Pfam" id="PF25917">
    <property type="entry name" value="BSH_RND"/>
    <property type="match status" value="1"/>
</dbReference>
<dbReference type="Gene3D" id="1.10.287.470">
    <property type="entry name" value="Helix hairpin bin"/>
    <property type="match status" value="1"/>
</dbReference>
<sequence>MTSQTTSTVASIAVADGVDVKRGDLLVSLDDSLALAQIGKDKAAIERDQVTLDQANRNLQRTTALVKSGAYTTQQGEDAQSAVNAAAAVLNVDRAALAADTVALDKLKITAPFDGRLGAFAVSTGALVTPGTPIVTLTQSSPVYAAFTLPQENLDLLQKSMAAGTLSVSSRPAGDGGTVAEGKVAFIDNAVSSASGTIALRAVIDNPNGALVSGQSISASVKAGEKNGLTIVPTVAVQPRTDGSVVYVAKDDDTVTIRKVDVALRVGDKTGLSSGLQPGERVVTEGQGNLSEGSKIKLAGEAASQDGKSKTRGTPVADAGTGTAAAAESVR</sequence>
<evidence type="ECO:0000259" key="5">
    <source>
        <dbReference type="Pfam" id="PF25917"/>
    </source>
</evidence>
<dbReference type="EMBL" id="LDPZ01000017">
    <property type="protein sequence ID" value="KTQ96152.1"/>
    <property type="molecule type" value="Genomic_DNA"/>
</dbReference>
<dbReference type="GO" id="GO:1990281">
    <property type="term" value="C:efflux pump complex"/>
    <property type="evidence" value="ECO:0007669"/>
    <property type="project" value="TreeGrafter"/>
</dbReference>
<dbReference type="STRING" id="401562.NS365_09275"/>
<feature type="compositionally biased region" description="Low complexity" evidence="4">
    <location>
        <begin position="313"/>
        <end position="331"/>
    </location>
</feature>
<dbReference type="PANTHER" id="PTHR30469:SF36">
    <property type="entry name" value="BLL3903 PROTEIN"/>
    <property type="match status" value="1"/>
</dbReference>
<evidence type="ECO:0000256" key="3">
    <source>
        <dbReference type="ARBA" id="ARBA00022448"/>
    </source>
</evidence>
<evidence type="ECO:0000259" key="7">
    <source>
        <dbReference type="Pfam" id="PF25967"/>
    </source>
</evidence>
<evidence type="ECO:0000256" key="1">
    <source>
        <dbReference type="ARBA" id="ARBA00004236"/>
    </source>
</evidence>
<reference evidence="8 9" key="1">
    <citation type="journal article" date="2016" name="Front. Microbiol.">
        <title>Genomic Resource of Rice Seed Associated Bacteria.</title>
        <authorList>
            <person name="Midha S."/>
            <person name="Bansal K."/>
            <person name="Sharma S."/>
            <person name="Kumar N."/>
            <person name="Patil P.P."/>
            <person name="Chaudhry V."/>
            <person name="Patil P.B."/>
        </authorList>
    </citation>
    <scope>NUCLEOTIDE SEQUENCE [LARGE SCALE GENOMIC DNA]</scope>
    <source>
        <strain evidence="8 9">NS226</strain>
    </source>
</reference>
<organism evidence="8 9">
    <name type="scientific">Aureimonas ureilytica</name>
    <dbReference type="NCBI Taxonomy" id="401562"/>
    <lineage>
        <taxon>Bacteria</taxon>
        <taxon>Pseudomonadati</taxon>
        <taxon>Pseudomonadota</taxon>
        <taxon>Alphaproteobacteria</taxon>
        <taxon>Hyphomicrobiales</taxon>
        <taxon>Aurantimonadaceae</taxon>
        <taxon>Aureimonas</taxon>
    </lineage>
</organism>
<name>A0A175RBW2_9HYPH</name>
<dbReference type="Gene3D" id="2.40.30.170">
    <property type="match status" value="1"/>
</dbReference>
<dbReference type="GO" id="GO:0015562">
    <property type="term" value="F:efflux transmembrane transporter activity"/>
    <property type="evidence" value="ECO:0007669"/>
    <property type="project" value="TreeGrafter"/>
</dbReference>
<feature type="region of interest" description="Disordered" evidence="4">
    <location>
        <begin position="269"/>
        <end position="331"/>
    </location>
</feature>
<dbReference type="AlphaFoldDB" id="A0A175RBW2"/>
<dbReference type="InterPro" id="IPR058625">
    <property type="entry name" value="MdtA-like_BSH"/>
</dbReference>
<dbReference type="Pfam" id="PF25944">
    <property type="entry name" value="Beta-barrel_RND"/>
    <property type="match status" value="1"/>
</dbReference>
<dbReference type="InterPro" id="IPR058627">
    <property type="entry name" value="MdtA-like_C"/>
</dbReference>
<comment type="subcellular location">
    <subcellularLocation>
        <location evidence="1">Cell membrane</location>
    </subcellularLocation>
</comment>
<dbReference type="Gene3D" id="2.40.50.100">
    <property type="match status" value="1"/>
</dbReference>
<dbReference type="Gene3D" id="2.40.420.20">
    <property type="match status" value="1"/>
</dbReference>